<keyword evidence="2" id="KW-1185">Reference proteome</keyword>
<evidence type="ECO:0000313" key="1">
    <source>
        <dbReference type="EMBL" id="PWR72569.1"/>
    </source>
</evidence>
<name>A0A2V2MYN2_9EURY</name>
<sequence length="194" mass="20295">MISSFFISGGNMKGEYCALALICLVISGLAGADYLATTISTDGSVMLASAGSDANGSFASRVMASDRAEVYRSVSESDETESDLTVISSGPMLFSDFASAIWKGSNLNKVCTLLTGQDDQDEGEVSVYSSGIIRRGEVDTVRQVGSGLSGQTSVNGTGLMVLGSQSESNRSLENRGFVSGNMSVQDLFRYGGRL</sequence>
<dbReference type="AlphaFoldDB" id="A0A2V2MYN2"/>
<comment type="caution">
    <text evidence="1">The sequence shown here is derived from an EMBL/GenBank/DDBJ whole genome shotgun (WGS) entry which is preliminary data.</text>
</comment>
<proteinExistence type="predicted"/>
<organism evidence="1 2">
    <name type="scientific">Methanospirillum lacunae</name>
    <dbReference type="NCBI Taxonomy" id="668570"/>
    <lineage>
        <taxon>Archaea</taxon>
        <taxon>Methanobacteriati</taxon>
        <taxon>Methanobacteriota</taxon>
        <taxon>Stenosarchaea group</taxon>
        <taxon>Methanomicrobia</taxon>
        <taxon>Methanomicrobiales</taxon>
        <taxon>Methanospirillaceae</taxon>
        <taxon>Methanospirillum</taxon>
    </lineage>
</organism>
<evidence type="ECO:0000313" key="2">
    <source>
        <dbReference type="Proteomes" id="UP000245657"/>
    </source>
</evidence>
<protein>
    <submittedName>
        <fullName evidence="1">Uncharacterized protein</fullName>
    </submittedName>
</protein>
<reference evidence="1 2" key="1">
    <citation type="submission" date="2018-05" db="EMBL/GenBank/DDBJ databases">
        <title>Draft genome of Methanospirillum lacunae Ki8-1.</title>
        <authorList>
            <person name="Dueholm M.S."/>
            <person name="Nielsen P.H."/>
            <person name="Bakmann L.F."/>
            <person name="Otzen D.E."/>
        </authorList>
    </citation>
    <scope>NUCLEOTIDE SEQUENCE [LARGE SCALE GENOMIC DNA]</scope>
    <source>
        <strain evidence="1 2">Ki8-1</strain>
    </source>
</reference>
<dbReference type="EMBL" id="QGMY01000006">
    <property type="protein sequence ID" value="PWR72569.1"/>
    <property type="molecule type" value="Genomic_DNA"/>
</dbReference>
<dbReference type="Proteomes" id="UP000245657">
    <property type="component" value="Unassembled WGS sequence"/>
</dbReference>
<gene>
    <name evidence="1" type="ORF">DK846_06270</name>
</gene>
<accession>A0A2V2MYN2</accession>